<dbReference type="AlphaFoldDB" id="A0A6A7A1Q5"/>
<keyword evidence="3" id="KW-1185">Reference proteome</keyword>
<evidence type="ECO:0000313" key="3">
    <source>
        <dbReference type="Proteomes" id="UP000799424"/>
    </source>
</evidence>
<evidence type="ECO:0000313" key="2">
    <source>
        <dbReference type="EMBL" id="KAF2826485.1"/>
    </source>
</evidence>
<feature type="region of interest" description="Disordered" evidence="1">
    <location>
        <begin position="76"/>
        <end position="114"/>
    </location>
</feature>
<name>A0A6A7A1Q5_9PLEO</name>
<evidence type="ECO:0000256" key="1">
    <source>
        <dbReference type="SAM" id="MobiDB-lite"/>
    </source>
</evidence>
<proteinExistence type="predicted"/>
<feature type="compositionally biased region" description="Basic and acidic residues" evidence="1">
    <location>
        <begin position="449"/>
        <end position="460"/>
    </location>
</feature>
<dbReference type="Proteomes" id="UP000799424">
    <property type="component" value="Unassembled WGS sequence"/>
</dbReference>
<dbReference type="EMBL" id="MU006226">
    <property type="protein sequence ID" value="KAF2826485.1"/>
    <property type="molecule type" value="Genomic_DNA"/>
</dbReference>
<feature type="region of interest" description="Disordered" evidence="1">
    <location>
        <begin position="167"/>
        <end position="195"/>
    </location>
</feature>
<protein>
    <submittedName>
        <fullName evidence="2">Uncharacterized protein</fullName>
    </submittedName>
</protein>
<organism evidence="2 3">
    <name type="scientific">Ophiobolus disseminans</name>
    <dbReference type="NCBI Taxonomy" id="1469910"/>
    <lineage>
        <taxon>Eukaryota</taxon>
        <taxon>Fungi</taxon>
        <taxon>Dikarya</taxon>
        <taxon>Ascomycota</taxon>
        <taxon>Pezizomycotina</taxon>
        <taxon>Dothideomycetes</taxon>
        <taxon>Pleosporomycetidae</taxon>
        <taxon>Pleosporales</taxon>
        <taxon>Pleosporineae</taxon>
        <taxon>Phaeosphaeriaceae</taxon>
        <taxon>Ophiobolus</taxon>
    </lineage>
</organism>
<feature type="compositionally biased region" description="Polar residues" evidence="1">
    <location>
        <begin position="89"/>
        <end position="101"/>
    </location>
</feature>
<accession>A0A6A7A1Q5</accession>
<sequence length="599" mass="67107">MMTDRTFKRTCRPTPFDQHFDGFPEDSEAKIEAFREKLLFDEAQRPKKTELGQILALERIEKRVNGFRANLSREIRERKINKPPPSPQLYKSSVTLESIQEQAEEPRAPTPPKRMSTMERVVLALSERPQLEVDLTGYASFADFGRTIIGVPFLLVRVLEKATVRRMQHQRKSGSADSSAAVVRRSPSRVSPTTVPESDLLAIRSNSTISNYGAVSTCAGHTLYANMATSLARIGDTMRHICAQRLKRIHSEPPYDFQRCNHYLRSPQPVNLSKFSTIGYIAPRPLHDERTSFRPTTKQTPASVCNTPAFLILVCCTLSSISPSTEMNAASRTSVVSLVSSSSSLYSDYGTISEVESSMSQICHPSHLQPSIISMPREHHQYIELSSSTILPSKVEEKAESAGSERVATSYRFETPGEAEERRRQSAIRTRAEDVSDVSRGHNVYANYKNRDLPGRHSSDDPQLSMGYDHYEIAPRPPTPPRRRPRSNNTGTHSAGNKGNMVSSKDSMRDVWRAVEPALEHTERSPRPHPATFTKSNLRRDGLLNECHTQAVPIPAFIQEVSTHQSAGYCSGQFVTALEGALLQSRERKKGTLKRLFCL</sequence>
<dbReference type="OrthoDB" id="3690720at2759"/>
<gene>
    <name evidence="2" type="ORF">CC86DRAFT_417669</name>
</gene>
<feature type="compositionally biased region" description="Polar residues" evidence="1">
    <location>
        <begin position="487"/>
        <end position="505"/>
    </location>
</feature>
<feature type="compositionally biased region" description="Basic and acidic residues" evidence="1">
    <location>
        <begin position="419"/>
        <end position="440"/>
    </location>
</feature>
<feature type="region of interest" description="Disordered" evidence="1">
    <location>
        <begin position="395"/>
        <end position="507"/>
    </location>
</feature>
<reference evidence="2" key="1">
    <citation type="journal article" date="2020" name="Stud. Mycol.">
        <title>101 Dothideomycetes genomes: a test case for predicting lifestyles and emergence of pathogens.</title>
        <authorList>
            <person name="Haridas S."/>
            <person name="Albert R."/>
            <person name="Binder M."/>
            <person name="Bloem J."/>
            <person name="Labutti K."/>
            <person name="Salamov A."/>
            <person name="Andreopoulos B."/>
            <person name="Baker S."/>
            <person name="Barry K."/>
            <person name="Bills G."/>
            <person name="Bluhm B."/>
            <person name="Cannon C."/>
            <person name="Castanera R."/>
            <person name="Culley D."/>
            <person name="Daum C."/>
            <person name="Ezra D."/>
            <person name="Gonzalez J."/>
            <person name="Henrissat B."/>
            <person name="Kuo A."/>
            <person name="Liang C."/>
            <person name="Lipzen A."/>
            <person name="Lutzoni F."/>
            <person name="Magnuson J."/>
            <person name="Mondo S."/>
            <person name="Nolan M."/>
            <person name="Ohm R."/>
            <person name="Pangilinan J."/>
            <person name="Park H.-J."/>
            <person name="Ramirez L."/>
            <person name="Alfaro M."/>
            <person name="Sun H."/>
            <person name="Tritt A."/>
            <person name="Yoshinaga Y."/>
            <person name="Zwiers L.-H."/>
            <person name="Turgeon B."/>
            <person name="Goodwin S."/>
            <person name="Spatafora J."/>
            <person name="Crous P."/>
            <person name="Grigoriev I."/>
        </authorList>
    </citation>
    <scope>NUCLEOTIDE SEQUENCE</scope>
    <source>
        <strain evidence="2">CBS 113818</strain>
    </source>
</reference>
<feature type="compositionally biased region" description="Low complexity" evidence="1">
    <location>
        <begin position="173"/>
        <end position="191"/>
    </location>
</feature>